<comment type="function">
    <text evidence="5">Forms part of the polypeptide exit tunnel.</text>
</comment>
<keyword evidence="2 5" id="KW-0689">Ribosomal protein</keyword>
<evidence type="ECO:0000313" key="8">
    <source>
        <dbReference type="Proteomes" id="UP001232493"/>
    </source>
</evidence>
<organism evidence="7 8">
    <name type="scientific">Marinitoga aeolica</name>
    <dbReference type="NCBI Taxonomy" id="2809031"/>
    <lineage>
        <taxon>Bacteria</taxon>
        <taxon>Thermotogati</taxon>
        <taxon>Thermotogota</taxon>
        <taxon>Thermotogae</taxon>
        <taxon>Petrotogales</taxon>
        <taxon>Petrotogaceae</taxon>
        <taxon>Marinitoga</taxon>
    </lineage>
</organism>
<comment type="function">
    <text evidence="5">One of the primary rRNA binding proteins, this protein initially binds near the 5'-end of the 23S rRNA. It is important during the early stages of 50S assembly. It makes multiple contacts with different domains of the 23S rRNA in the assembled 50S subunit and ribosome.</text>
</comment>
<dbReference type="EMBL" id="CP069362">
    <property type="protein sequence ID" value="WGS65368.1"/>
    <property type="molecule type" value="Genomic_DNA"/>
</dbReference>
<dbReference type="RefSeq" id="WP_280999772.1">
    <property type="nucleotide sequence ID" value="NZ_CP069362.1"/>
</dbReference>
<evidence type="ECO:0000256" key="3">
    <source>
        <dbReference type="ARBA" id="ARBA00023274"/>
    </source>
</evidence>
<gene>
    <name evidence="5 7" type="primary">rplD</name>
    <name evidence="7" type="ORF">JRV97_02090</name>
</gene>
<dbReference type="InterPro" id="IPR002136">
    <property type="entry name" value="Ribosomal_uL4"/>
</dbReference>
<dbReference type="Proteomes" id="UP001232493">
    <property type="component" value="Chromosome"/>
</dbReference>
<proteinExistence type="inferred from homology"/>
<sequence length="225" mass="25490">MAQLDLYSVKGEKIGTIEVKDSIFSIEPNMDLLYRYVDMQLTNRRRGTASTKTRAEVRGGGRKPWSQKHTGRARAGSTRSPLWRHGGVTFGPKPRDWSKKLTKKMKRLALRSALSVRVKENNLLVIDDLTFEKPRTKSMKEILKNFGFENTKTLIVLPWKKEEYINVKLSARNIPGVKVIIADNPNQGKDGKKVNVDGLNVFDIVNNEKVILTKDTVAKIEEVLG</sequence>
<dbReference type="SUPFAM" id="SSF52166">
    <property type="entry name" value="Ribosomal protein L4"/>
    <property type="match status" value="1"/>
</dbReference>
<keyword evidence="5" id="KW-0699">rRNA-binding</keyword>
<accession>A0ABY8PRX1</accession>
<name>A0ABY8PRX1_9BACT</name>
<dbReference type="HAMAP" id="MF_01328_B">
    <property type="entry name" value="Ribosomal_uL4_B"/>
    <property type="match status" value="1"/>
</dbReference>
<protein>
    <recommendedName>
        <fullName evidence="4 5">Large ribosomal subunit protein uL4</fullName>
    </recommendedName>
</protein>
<feature type="region of interest" description="Disordered" evidence="6">
    <location>
        <begin position="45"/>
        <end position="85"/>
    </location>
</feature>
<evidence type="ECO:0000256" key="1">
    <source>
        <dbReference type="ARBA" id="ARBA00010528"/>
    </source>
</evidence>
<evidence type="ECO:0000313" key="7">
    <source>
        <dbReference type="EMBL" id="WGS65368.1"/>
    </source>
</evidence>
<dbReference type="PANTHER" id="PTHR10746:SF6">
    <property type="entry name" value="LARGE RIBOSOMAL SUBUNIT PROTEIN UL4M"/>
    <property type="match status" value="1"/>
</dbReference>
<evidence type="ECO:0000256" key="5">
    <source>
        <dbReference type="HAMAP-Rule" id="MF_01328"/>
    </source>
</evidence>
<keyword evidence="8" id="KW-1185">Reference proteome</keyword>
<dbReference type="InterPro" id="IPR023574">
    <property type="entry name" value="Ribosomal_uL4_dom_sf"/>
</dbReference>
<dbReference type="GO" id="GO:0005840">
    <property type="term" value="C:ribosome"/>
    <property type="evidence" value="ECO:0007669"/>
    <property type="project" value="UniProtKB-KW"/>
</dbReference>
<comment type="subunit">
    <text evidence="5">Part of the 50S ribosomal subunit.</text>
</comment>
<reference evidence="7 8" key="1">
    <citation type="submission" date="2021-02" db="EMBL/GenBank/DDBJ databases">
        <title>Characterization of Marinitoga sp. nov. str. BP5-C20A.</title>
        <authorList>
            <person name="Erauso G."/>
            <person name="Postec A."/>
        </authorList>
    </citation>
    <scope>NUCLEOTIDE SEQUENCE [LARGE SCALE GENOMIC DNA]</scope>
    <source>
        <strain evidence="7 8">BP5-C20A</strain>
    </source>
</reference>
<comment type="similarity">
    <text evidence="1 5">Belongs to the universal ribosomal protein uL4 family.</text>
</comment>
<dbReference type="Gene3D" id="3.40.1370.10">
    <property type="match status" value="1"/>
</dbReference>
<evidence type="ECO:0000256" key="2">
    <source>
        <dbReference type="ARBA" id="ARBA00022980"/>
    </source>
</evidence>
<dbReference type="Pfam" id="PF00573">
    <property type="entry name" value="Ribosomal_L4"/>
    <property type="match status" value="1"/>
</dbReference>
<dbReference type="PANTHER" id="PTHR10746">
    <property type="entry name" value="50S RIBOSOMAL PROTEIN L4"/>
    <property type="match status" value="1"/>
</dbReference>
<keyword evidence="5" id="KW-0694">RNA-binding</keyword>
<evidence type="ECO:0000256" key="4">
    <source>
        <dbReference type="ARBA" id="ARBA00035244"/>
    </source>
</evidence>
<keyword evidence="3 5" id="KW-0687">Ribonucleoprotein</keyword>
<evidence type="ECO:0000256" key="6">
    <source>
        <dbReference type="SAM" id="MobiDB-lite"/>
    </source>
</evidence>
<dbReference type="NCBIfam" id="TIGR03953">
    <property type="entry name" value="rplD_bact"/>
    <property type="match status" value="1"/>
</dbReference>
<dbReference type="InterPro" id="IPR013005">
    <property type="entry name" value="Ribosomal_uL4-like"/>
</dbReference>